<keyword evidence="2" id="KW-0472">Membrane</keyword>
<dbReference type="InterPro" id="IPR035992">
    <property type="entry name" value="Ricin_B-like_lectins"/>
</dbReference>
<keyword evidence="4" id="KW-0430">Lectin</keyword>
<feature type="compositionally biased region" description="Gly residues" evidence="1">
    <location>
        <begin position="124"/>
        <end position="183"/>
    </location>
</feature>
<evidence type="ECO:0000256" key="1">
    <source>
        <dbReference type="SAM" id="MobiDB-lite"/>
    </source>
</evidence>
<dbReference type="EMBL" id="FZOF01000010">
    <property type="protein sequence ID" value="SNS89446.1"/>
    <property type="molecule type" value="Genomic_DNA"/>
</dbReference>
<feature type="domain" description="Ricin B lectin" evidence="3">
    <location>
        <begin position="199"/>
        <end position="327"/>
    </location>
</feature>
<dbReference type="Gene3D" id="2.80.10.50">
    <property type="match status" value="2"/>
</dbReference>
<evidence type="ECO:0000313" key="4">
    <source>
        <dbReference type="EMBL" id="SNS89446.1"/>
    </source>
</evidence>
<sequence>MPPHPDPRDPEVLDGAKPRFADTFARRPSLPHRRLLPDRRAWSVLATTSAVIGCAVLVVPLMARIDVLPDGGGKGDPVAVAEPSTLQSGVLPASPGASGSKDSPATGKNNAPVTGSQGQLNSGGSSGGTGGGLPPVGGTPGGTGGSASGGGGTSGSGGSATGGSGGGSATGGSGGSSGSGSGSSAGNPTPTKTQQTATVPGVRIRSVQSGRCIAVSGAKTSTGRDGARLQIQDCDGGAWQKWDFRSDGTIRAFGMCMDLAGASFTDGAVIQLARCNGGWAQQFRLNTSNDLTNKDKCVDVLDKGTSSGTPLQLWKCYGTQNQKWAKA</sequence>
<accession>A0A239I6B9</accession>
<gene>
    <name evidence="4" type="ORF">SAMN05216252_11022</name>
</gene>
<dbReference type="AlphaFoldDB" id="A0A239I6B9"/>
<dbReference type="Proteomes" id="UP000198280">
    <property type="component" value="Unassembled WGS sequence"/>
</dbReference>
<dbReference type="GO" id="GO:0030246">
    <property type="term" value="F:carbohydrate binding"/>
    <property type="evidence" value="ECO:0007669"/>
    <property type="project" value="UniProtKB-KW"/>
</dbReference>
<evidence type="ECO:0000313" key="5">
    <source>
        <dbReference type="Proteomes" id="UP000198280"/>
    </source>
</evidence>
<dbReference type="SUPFAM" id="SSF50370">
    <property type="entry name" value="Ricin B-like lectins"/>
    <property type="match status" value="1"/>
</dbReference>
<name>A0A239I6B9_9ACTN</name>
<organism evidence="4 5">
    <name type="scientific">Actinacidiphila glaucinigra</name>
    <dbReference type="NCBI Taxonomy" id="235986"/>
    <lineage>
        <taxon>Bacteria</taxon>
        <taxon>Bacillati</taxon>
        <taxon>Actinomycetota</taxon>
        <taxon>Actinomycetes</taxon>
        <taxon>Kitasatosporales</taxon>
        <taxon>Streptomycetaceae</taxon>
        <taxon>Actinacidiphila</taxon>
    </lineage>
</organism>
<evidence type="ECO:0000259" key="3">
    <source>
        <dbReference type="SMART" id="SM00458"/>
    </source>
</evidence>
<proteinExistence type="predicted"/>
<feature type="compositionally biased region" description="Polar residues" evidence="1">
    <location>
        <begin position="100"/>
        <end position="113"/>
    </location>
</feature>
<keyword evidence="2" id="KW-0812">Transmembrane</keyword>
<reference evidence="4 5" key="1">
    <citation type="submission" date="2017-06" db="EMBL/GenBank/DDBJ databases">
        <authorList>
            <person name="Kim H.J."/>
            <person name="Triplett B.A."/>
        </authorList>
    </citation>
    <scope>NUCLEOTIDE SEQUENCE [LARGE SCALE GENOMIC DNA]</scope>
    <source>
        <strain evidence="4 5">CGMCC 4.1858</strain>
    </source>
</reference>
<dbReference type="InterPro" id="IPR000772">
    <property type="entry name" value="Ricin_B_lectin"/>
</dbReference>
<feature type="compositionally biased region" description="Low complexity" evidence="1">
    <location>
        <begin position="114"/>
        <end position="123"/>
    </location>
</feature>
<protein>
    <submittedName>
        <fullName evidence="4">Ricin-type beta-trefoil lectin domain-containing protein</fullName>
    </submittedName>
</protein>
<dbReference type="Pfam" id="PF00652">
    <property type="entry name" value="Ricin_B_lectin"/>
    <property type="match status" value="1"/>
</dbReference>
<dbReference type="RefSeq" id="WP_245938951.1">
    <property type="nucleotide sequence ID" value="NZ_FZOF01000010.1"/>
</dbReference>
<evidence type="ECO:0000256" key="2">
    <source>
        <dbReference type="SAM" id="Phobius"/>
    </source>
</evidence>
<feature type="transmembrane region" description="Helical" evidence="2">
    <location>
        <begin position="41"/>
        <end position="63"/>
    </location>
</feature>
<feature type="region of interest" description="Disordered" evidence="1">
    <location>
        <begin position="87"/>
        <end position="202"/>
    </location>
</feature>
<dbReference type="PROSITE" id="PS50231">
    <property type="entry name" value="RICIN_B_LECTIN"/>
    <property type="match status" value="1"/>
</dbReference>
<dbReference type="SMART" id="SM00458">
    <property type="entry name" value="RICIN"/>
    <property type="match status" value="1"/>
</dbReference>
<keyword evidence="2" id="KW-1133">Transmembrane helix</keyword>
<keyword evidence="5" id="KW-1185">Reference proteome</keyword>